<feature type="transmembrane region" description="Helical" evidence="1">
    <location>
        <begin position="14"/>
        <end position="32"/>
    </location>
</feature>
<dbReference type="AlphaFoldDB" id="A0A1E3A2W9"/>
<dbReference type="EMBL" id="MCGH01000004">
    <property type="protein sequence ID" value="ODM02556.1"/>
    <property type="molecule type" value="Genomic_DNA"/>
</dbReference>
<keyword evidence="1" id="KW-1133">Transmembrane helix</keyword>
<proteinExistence type="predicted"/>
<evidence type="ECO:0000256" key="1">
    <source>
        <dbReference type="SAM" id="Phobius"/>
    </source>
</evidence>
<comment type="caution">
    <text evidence="2">The sequence shown here is derived from an EMBL/GenBank/DDBJ whole genome shotgun (WGS) entry which is preliminary data.</text>
</comment>
<keyword evidence="1" id="KW-0472">Membrane</keyword>
<evidence type="ECO:0000313" key="2">
    <source>
        <dbReference type="EMBL" id="ODM02556.1"/>
    </source>
</evidence>
<dbReference type="RefSeq" id="WP_069155050.1">
    <property type="nucleotide sequence ID" value="NZ_MCGH01000004.1"/>
</dbReference>
<keyword evidence="1" id="KW-0812">Transmembrane</keyword>
<protein>
    <recommendedName>
        <fullName evidence="4">General secretion pathway, M protein</fullName>
    </recommendedName>
</protein>
<evidence type="ECO:0000313" key="3">
    <source>
        <dbReference type="Proteomes" id="UP000094067"/>
    </source>
</evidence>
<organism evidence="2 3">
    <name type="scientific">Eisenbergiella tayi</name>
    <dbReference type="NCBI Taxonomy" id="1432052"/>
    <lineage>
        <taxon>Bacteria</taxon>
        <taxon>Bacillati</taxon>
        <taxon>Bacillota</taxon>
        <taxon>Clostridia</taxon>
        <taxon>Lachnospirales</taxon>
        <taxon>Lachnospiraceae</taxon>
        <taxon>Eisenbergiella</taxon>
    </lineage>
</organism>
<gene>
    <name evidence="2" type="ORF">BEI61_05718</name>
</gene>
<dbReference type="Proteomes" id="UP000094067">
    <property type="component" value="Unassembled WGS sequence"/>
</dbReference>
<name>A0A1E3A2W9_9FIRM</name>
<evidence type="ECO:0008006" key="4">
    <source>
        <dbReference type="Google" id="ProtNLM"/>
    </source>
</evidence>
<sequence>MKITTEITDRDKKLLLFLAIFVIVVVFGFFIIRPLAETDAALKEELAVQEELQIRTQQKLMLLPSMQANVEKTEEELAAAAKDFYPVMKSQEIDKLLTGIALSWGLESRQLVIQMPEGEMILDPFYASQAALEEMLSQAIGQDGEEQTDTVQKTSTSFYGIYAAQVMLTVKGERSVLEQMADEISEDYPAIRITGAVWGKENSSLRNEAGEYVSSLNDTLQLQMEIYMYKRDEY</sequence>
<reference evidence="2 3" key="1">
    <citation type="submission" date="2016-07" db="EMBL/GenBank/DDBJ databases">
        <title>Characterization of isolates of Eisenbergiella tayi derived from blood cultures, using whole genome sequencing.</title>
        <authorList>
            <person name="Burdz T."/>
            <person name="Wiebe D."/>
            <person name="Huynh C."/>
            <person name="Bernard K."/>
        </authorList>
    </citation>
    <scope>NUCLEOTIDE SEQUENCE [LARGE SCALE GENOMIC DNA]</scope>
    <source>
        <strain evidence="2 3">NML 110608</strain>
    </source>
</reference>
<accession>A0A1E3A2W9</accession>